<dbReference type="KEGG" id="mdx:BTO20_20745"/>
<dbReference type="EMBL" id="CP020809">
    <property type="protein sequence ID" value="ART70641.1"/>
    <property type="molecule type" value="Genomic_DNA"/>
</dbReference>
<dbReference type="OrthoDB" id="9965207at2"/>
<gene>
    <name evidence="3" type="ORF">BTO20_20745</name>
</gene>
<reference evidence="3 4" key="1">
    <citation type="submission" date="2017-04" db="EMBL/GenBank/DDBJ databases">
        <title>Whole Genome Sequence of 1,4-Dioxane Degrading Bacterium Mycobacterium dioxanotrophicus PH-06.</title>
        <authorList>
            <person name="He Y."/>
        </authorList>
    </citation>
    <scope>NUCLEOTIDE SEQUENCE [LARGE SCALE GENOMIC DNA]</scope>
    <source>
        <strain evidence="3 4">PH-06</strain>
    </source>
</reference>
<sequence>MSVGSTLGGFVDADWDGWLLLTAALVVCWVVAIATAASLFSPRRRGGHEVRSTPVIAAMLTPGPRVRAGVDRVSATSDHTTQENPSND</sequence>
<keyword evidence="2" id="KW-1133">Transmembrane helix</keyword>
<feature type="compositionally biased region" description="Polar residues" evidence="1">
    <location>
        <begin position="74"/>
        <end position="88"/>
    </location>
</feature>
<proteinExistence type="predicted"/>
<evidence type="ECO:0000256" key="1">
    <source>
        <dbReference type="SAM" id="MobiDB-lite"/>
    </source>
</evidence>
<feature type="transmembrane region" description="Helical" evidence="2">
    <location>
        <begin position="20"/>
        <end position="41"/>
    </location>
</feature>
<keyword evidence="2" id="KW-0472">Membrane</keyword>
<dbReference type="AlphaFoldDB" id="A0A1Y0C628"/>
<name>A0A1Y0C628_9MYCO</name>
<protein>
    <submittedName>
        <fullName evidence="3">Uncharacterized protein</fullName>
    </submittedName>
</protein>
<keyword evidence="4" id="KW-1185">Reference proteome</keyword>
<organism evidence="3 4">
    <name type="scientific">Mycobacterium dioxanotrophicus</name>
    <dbReference type="NCBI Taxonomy" id="482462"/>
    <lineage>
        <taxon>Bacteria</taxon>
        <taxon>Bacillati</taxon>
        <taxon>Actinomycetota</taxon>
        <taxon>Actinomycetes</taxon>
        <taxon>Mycobacteriales</taxon>
        <taxon>Mycobacteriaceae</taxon>
        <taxon>Mycobacterium</taxon>
    </lineage>
</organism>
<feature type="region of interest" description="Disordered" evidence="1">
    <location>
        <begin position="68"/>
        <end position="88"/>
    </location>
</feature>
<keyword evidence="2" id="KW-0812">Transmembrane</keyword>
<evidence type="ECO:0000313" key="4">
    <source>
        <dbReference type="Proteomes" id="UP000195331"/>
    </source>
</evidence>
<evidence type="ECO:0000256" key="2">
    <source>
        <dbReference type="SAM" id="Phobius"/>
    </source>
</evidence>
<evidence type="ECO:0000313" key="3">
    <source>
        <dbReference type="EMBL" id="ART70641.1"/>
    </source>
</evidence>
<dbReference type="Proteomes" id="UP000195331">
    <property type="component" value="Chromosome"/>
</dbReference>
<dbReference type="RefSeq" id="WP_087078083.1">
    <property type="nucleotide sequence ID" value="NZ_CP020809.1"/>
</dbReference>
<accession>A0A1Y0C628</accession>